<sequence length="716" mass="73497">MRAKRTSIANRLREAFRLEPLEPRVLLSADPVLGAARTVMLPDRDDDQLSVEAYDSAYRVVAQQATQSSSTVVAQILRQASQSRGMVEFAVDSAAFDLANYDDRLAFPEGAFVVQDGQVMGGSGDIALDVFNDGTISPGYSPGYQNYGTFTQSQSGTLVIEIGGTTAATQFNTGDSRYDVVDVAGLATLDGSLDLALYGTGYAPSEGDIFDIMSFGSVSGRFDTGTGFIQKDAGIWFEIDELSDGLRLTAHEIDDTTALLLDFVPSNSLDQLGLLLNNHYFTDVDPFGFSGRISVGSNMWVDGTFTVGYDGNETIANPNGGGTLEVDYWKLSIEDGTGWMGPDADDPDSWGFTLDDVDLGLLLVDVTDPASDLGWVFAEGSVGGASAVMGPLTIGVGAGGTPLAFATGRALGTVGGAPADKVLDLSGAAAIDVGGGHVFDSDGQRGEYLLLSGALQASLDGTGIGLSGEMGISIDDTAFLIAASNVTASFAAGGPEVGITDGEFGLVSSADGVAMEARGAAHLDAEDFVISAQSVRFAYNSTDKAFTGTELAFAGDYSYTFGNLPAGPNQLAVSATGVEADPGGGLSISGDFGFQRNAADNTMAVLGQNVAAQVSAGDFQLGIGDGELALLVHADGLALEASGALAASVGTAVSLSADTVVLRVNQRGTSVANQTIDAGDLTHTFSADMGANAHDPALGGAEIVIGDFLHASGDRP</sequence>
<name>A0ABX6P6D3_9BURK</name>
<evidence type="ECO:0000313" key="1">
    <source>
        <dbReference type="EMBL" id="QJW84681.1"/>
    </source>
</evidence>
<organism evidence="1 2">
    <name type="scientific">Ramlibacter terrae</name>
    <dbReference type="NCBI Taxonomy" id="2732511"/>
    <lineage>
        <taxon>Bacteria</taxon>
        <taxon>Pseudomonadati</taxon>
        <taxon>Pseudomonadota</taxon>
        <taxon>Betaproteobacteria</taxon>
        <taxon>Burkholderiales</taxon>
        <taxon>Comamonadaceae</taxon>
        <taxon>Ramlibacter</taxon>
    </lineage>
</organism>
<dbReference type="Proteomes" id="UP000500826">
    <property type="component" value="Chromosome"/>
</dbReference>
<dbReference type="InterPro" id="IPR053786">
    <property type="entry name" value="LEPRxLL_CS"/>
</dbReference>
<dbReference type="NCBIfam" id="NF012209">
    <property type="entry name" value="LEPR-8K"/>
    <property type="match status" value="1"/>
</dbReference>
<gene>
    <name evidence="1" type="ORF">HK414_16170</name>
</gene>
<evidence type="ECO:0000313" key="2">
    <source>
        <dbReference type="Proteomes" id="UP000500826"/>
    </source>
</evidence>
<reference evidence="1 2" key="1">
    <citation type="submission" date="2020-05" db="EMBL/GenBank/DDBJ databases">
        <title>Ramlibacter rhizophilus sp. nov., isolated from rhizosphere soil of national flower Mugunghwa from South Korea.</title>
        <authorList>
            <person name="Zheng-Fei Y."/>
            <person name="Huan T."/>
        </authorList>
    </citation>
    <scope>NUCLEOTIDE SEQUENCE [LARGE SCALE GENOMIC DNA]</scope>
    <source>
        <strain evidence="1 2">H242</strain>
    </source>
</reference>
<accession>A0ABX6P6D3</accession>
<keyword evidence="2" id="KW-1185">Reference proteome</keyword>
<proteinExistence type="predicted"/>
<protein>
    <submittedName>
        <fullName evidence="1">LEPR-XLL domain-containing protein</fullName>
    </submittedName>
</protein>
<reference evidence="1 2" key="2">
    <citation type="submission" date="2020-05" db="EMBL/GenBank/DDBJ databases">
        <authorList>
            <person name="Khan S.A."/>
            <person name="Jeon C.O."/>
            <person name="Chun B.H."/>
        </authorList>
    </citation>
    <scope>NUCLEOTIDE SEQUENCE [LARGE SCALE GENOMIC DNA]</scope>
    <source>
        <strain evidence="1 2">H242</strain>
    </source>
</reference>
<dbReference type="EMBL" id="CP053418">
    <property type="protein sequence ID" value="QJW84681.1"/>
    <property type="molecule type" value="Genomic_DNA"/>
</dbReference>